<dbReference type="PIRSF" id="PIRSF005496">
    <property type="entry name" value="ATP_hel_hrpB"/>
    <property type="match status" value="1"/>
</dbReference>
<dbReference type="Pfam" id="PF00271">
    <property type="entry name" value="Helicase_C"/>
    <property type="match status" value="1"/>
</dbReference>
<evidence type="ECO:0000313" key="9">
    <source>
        <dbReference type="Proteomes" id="UP001267407"/>
    </source>
</evidence>
<dbReference type="InterPro" id="IPR010225">
    <property type="entry name" value="HrpB"/>
</dbReference>
<feature type="domain" description="Helicase C-terminal" evidence="7">
    <location>
        <begin position="198"/>
        <end position="370"/>
    </location>
</feature>
<comment type="caution">
    <text evidence="8">The sequence shown here is derived from an EMBL/GenBank/DDBJ whole genome shotgun (WGS) entry which is preliminary data.</text>
</comment>
<dbReference type="SMART" id="SM00487">
    <property type="entry name" value="DEXDc"/>
    <property type="match status" value="1"/>
</dbReference>
<keyword evidence="4" id="KW-0067">ATP-binding</keyword>
<feature type="region of interest" description="Disordered" evidence="5">
    <location>
        <begin position="806"/>
        <end position="832"/>
    </location>
</feature>
<dbReference type="EMBL" id="JAVMBO010000003">
    <property type="protein sequence ID" value="MDS1308939.1"/>
    <property type="molecule type" value="Genomic_DNA"/>
</dbReference>
<dbReference type="SUPFAM" id="SSF52540">
    <property type="entry name" value="P-loop containing nucleoside triphosphate hydrolases"/>
    <property type="match status" value="1"/>
</dbReference>
<dbReference type="Proteomes" id="UP001267407">
    <property type="component" value="Unassembled WGS sequence"/>
</dbReference>
<proteinExistence type="predicted"/>
<dbReference type="InterPro" id="IPR007502">
    <property type="entry name" value="Helicase-assoc_dom"/>
</dbReference>
<evidence type="ECO:0000313" key="8">
    <source>
        <dbReference type="EMBL" id="MDS1308939.1"/>
    </source>
</evidence>
<dbReference type="NCBIfam" id="TIGR01970">
    <property type="entry name" value="DEAH_box_HrpB"/>
    <property type="match status" value="1"/>
</dbReference>
<dbReference type="PROSITE" id="PS51192">
    <property type="entry name" value="HELICASE_ATP_BIND_1"/>
    <property type="match status" value="1"/>
</dbReference>
<evidence type="ECO:0000256" key="5">
    <source>
        <dbReference type="SAM" id="MobiDB-lite"/>
    </source>
</evidence>
<dbReference type="PROSITE" id="PS51194">
    <property type="entry name" value="HELICASE_CTER"/>
    <property type="match status" value="1"/>
</dbReference>
<sequence>MLPIDHILPELKHTLQQATTALLQAPPGAGKTTRVPLALLAEPWLQGRKILMLEPRRLAARSAARFMASRLGEQPGQTIGYRTRLDTKISGLTRIEVVTEGILTRLIQSDPMLEDYAAVLFDEFHERSLQADLGLALVRETQEALREDLRVLVMSATLDTAPIARLLGDVPVLSSEGRAFPVEVFYRPAPTTQRYPRLVDQVVAVVSEALAQQPGSVLVFLPGAGEILRVAQALAGQVASNVVIAPLFGNLKAAEQDQAVAPAAEGTRKVVLATAIAETSLTIEGVRVVVDSGQQRRAVFDPNSGMTRLITGRASKASAEQRKGRAGRVEPGVCYRLWSESEQFGLADFTPPEIREADLAPLVLELAQWGARTPDNLVWIDPPPPAHWQQGVELLQWLDMLDDDGAITDHGKSARGLGIHPRLAHMVLLGRSLGLGRLAAELAALLEDRDLLGPGAGADMHERIRALRGERGSQRIDPHRLQALRQQARRLSASGDNEKNEQELMPTATEVGRLLALAYPDRIGKRRPGDTPRYQLSNGKGALLRDDDGLARHEWLVAADLDGKAREARIYLAAPVDLATLEADLAAHIREQDEAEWDDKRGTVIARKTRRLGALLLAEKPLAKPSPELIQQGILAAVRRRGLDNLPWTPAARQWQARVAMLARHFPGQWPDVSDQALTESLEEWLGPFLSGISRWSDLAKLNLQNALSSVLDYPQQQQLGELAPTSLTIPTGSSVTLDYTAENGPVLAAKLQALFGWLTTPAVAGGKVPVLIHLLSPAQRPLAVTADLASFWVNVYPQVRKDTRGRYPKHPWPEDPLTAVAQQGVKRKPRQ</sequence>
<dbReference type="Pfam" id="PF08482">
    <property type="entry name" value="HrpB_C"/>
    <property type="match status" value="1"/>
</dbReference>
<keyword evidence="9" id="KW-1185">Reference proteome</keyword>
<keyword evidence="2" id="KW-0378">Hydrolase</keyword>
<dbReference type="InterPro" id="IPR011545">
    <property type="entry name" value="DEAD/DEAH_box_helicase_dom"/>
</dbReference>
<accession>A0ABU2HD31</accession>
<dbReference type="InterPro" id="IPR027417">
    <property type="entry name" value="P-loop_NTPase"/>
</dbReference>
<reference evidence="8" key="1">
    <citation type="submission" date="2023-09" db="EMBL/GenBank/DDBJ databases">
        <title>Marinobacter sediminicola sp. nov. and Marinobacter maritimum sp. nov., isolated from marine sediment.</title>
        <authorList>
            <person name="An J."/>
        </authorList>
    </citation>
    <scope>NUCLEOTIDE SEQUENCE</scope>
    <source>
        <strain evidence="8">F60267</strain>
    </source>
</reference>
<dbReference type="Pfam" id="PF00270">
    <property type="entry name" value="DEAD"/>
    <property type="match status" value="1"/>
</dbReference>
<dbReference type="Pfam" id="PF24473">
    <property type="entry name" value="CON_HrpB"/>
    <property type="match status" value="1"/>
</dbReference>
<dbReference type="Gene3D" id="3.40.50.300">
    <property type="entry name" value="P-loop containing nucleotide triphosphate hydrolases"/>
    <property type="match status" value="2"/>
</dbReference>
<gene>
    <name evidence="8" type="primary">hrpB</name>
    <name evidence="8" type="ORF">RKA07_02340</name>
</gene>
<feature type="domain" description="Helicase ATP-binding" evidence="6">
    <location>
        <begin position="12"/>
        <end position="176"/>
    </location>
</feature>
<dbReference type="CDD" id="cd18791">
    <property type="entry name" value="SF2_C_RHA"/>
    <property type="match status" value="1"/>
</dbReference>
<dbReference type="RefSeq" id="WP_310965543.1">
    <property type="nucleotide sequence ID" value="NZ_JAVMBO010000003.1"/>
</dbReference>
<dbReference type="CDD" id="cd17990">
    <property type="entry name" value="DEXHc_HrpB"/>
    <property type="match status" value="1"/>
</dbReference>
<evidence type="ECO:0000256" key="2">
    <source>
        <dbReference type="ARBA" id="ARBA00022801"/>
    </source>
</evidence>
<keyword evidence="3 8" id="KW-0347">Helicase</keyword>
<dbReference type="InterPro" id="IPR013689">
    <property type="entry name" value="RNA_helicase_ATP-dep_HrpB_C"/>
</dbReference>
<dbReference type="PANTHER" id="PTHR43519:SF1">
    <property type="entry name" value="ATP-DEPENDENT RNA HELICASE HRPB"/>
    <property type="match status" value="1"/>
</dbReference>
<evidence type="ECO:0000256" key="4">
    <source>
        <dbReference type="ARBA" id="ARBA00022840"/>
    </source>
</evidence>
<dbReference type="SMART" id="SM00847">
    <property type="entry name" value="HA2"/>
    <property type="match status" value="1"/>
</dbReference>
<keyword evidence="1" id="KW-0547">Nucleotide-binding</keyword>
<evidence type="ECO:0000256" key="1">
    <source>
        <dbReference type="ARBA" id="ARBA00022741"/>
    </source>
</evidence>
<dbReference type="InterPro" id="IPR049614">
    <property type="entry name" value="HrpB_DEXH"/>
</dbReference>
<dbReference type="InterPro" id="IPR001650">
    <property type="entry name" value="Helicase_C-like"/>
</dbReference>
<name>A0ABU2HD31_9GAMM</name>
<organism evidence="8 9">
    <name type="scientific">Marinobacter xiaoshiensis</name>
    <dbReference type="NCBI Taxonomy" id="3073652"/>
    <lineage>
        <taxon>Bacteria</taxon>
        <taxon>Pseudomonadati</taxon>
        <taxon>Pseudomonadota</taxon>
        <taxon>Gammaproteobacteria</taxon>
        <taxon>Pseudomonadales</taxon>
        <taxon>Marinobacteraceae</taxon>
        <taxon>Marinobacter</taxon>
    </lineage>
</organism>
<dbReference type="InterPro" id="IPR056329">
    <property type="entry name" value="CON_HrpB"/>
</dbReference>
<dbReference type="Gene3D" id="1.20.120.1080">
    <property type="match status" value="1"/>
</dbReference>
<dbReference type="GO" id="GO:0004386">
    <property type="term" value="F:helicase activity"/>
    <property type="evidence" value="ECO:0007669"/>
    <property type="project" value="UniProtKB-KW"/>
</dbReference>
<protein>
    <submittedName>
        <fullName evidence="8">ATP-dependent helicase HrpB</fullName>
    </submittedName>
</protein>
<evidence type="ECO:0000256" key="3">
    <source>
        <dbReference type="ARBA" id="ARBA00022806"/>
    </source>
</evidence>
<evidence type="ECO:0000259" key="6">
    <source>
        <dbReference type="PROSITE" id="PS51192"/>
    </source>
</evidence>
<dbReference type="PANTHER" id="PTHR43519">
    <property type="entry name" value="ATP-DEPENDENT RNA HELICASE HRPB"/>
    <property type="match status" value="1"/>
</dbReference>
<dbReference type="SMART" id="SM00490">
    <property type="entry name" value="HELICc"/>
    <property type="match status" value="1"/>
</dbReference>
<evidence type="ECO:0000259" key="7">
    <source>
        <dbReference type="PROSITE" id="PS51194"/>
    </source>
</evidence>
<dbReference type="InterPro" id="IPR014001">
    <property type="entry name" value="Helicase_ATP-bd"/>
</dbReference>